<organism evidence="2 3">
    <name type="scientific">Caenorhabditis remanei</name>
    <name type="common">Caenorhabditis vulgaris</name>
    <dbReference type="NCBI Taxonomy" id="31234"/>
    <lineage>
        <taxon>Eukaryota</taxon>
        <taxon>Metazoa</taxon>
        <taxon>Ecdysozoa</taxon>
        <taxon>Nematoda</taxon>
        <taxon>Chromadorea</taxon>
        <taxon>Rhabditida</taxon>
        <taxon>Rhabditina</taxon>
        <taxon>Rhabditomorpha</taxon>
        <taxon>Rhabditoidea</taxon>
        <taxon>Rhabditidae</taxon>
        <taxon>Peloderinae</taxon>
        <taxon>Caenorhabditis</taxon>
    </lineage>
</organism>
<feature type="domain" description="MADF" evidence="1">
    <location>
        <begin position="142"/>
        <end position="240"/>
    </location>
</feature>
<dbReference type="InterPro" id="IPR006578">
    <property type="entry name" value="MADF-dom"/>
</dbReference>
<dbReference type="Proteomes" id="UP000483820">
    <property type="component" value="Chromosome III"/>
</dbReference>
<protein>
    <recommendedName>
        <fullName evidence="1">MADF domain-containing protein</fullName>
    </recommendedName>
</protein>
<evidence type="ECO:0000313" key="3">
    <source>
        <dbReference type="Proteomes" id="UP000483820"/>
    </source>
</evidence>
<dbReference type="CTD" id="78775223"/>
<accession>A0A6A5H7S3</accession>
<proteinExistence type="predicted"/>
<dbReference type="GeneID" id="78775223"/>
<dbReference type="Pfam" id="PF10545">
    <property type="entry name" value="MADF_DNA_bdg"/>
    <property type="match status" value="1"/>
</dbReference>
<dbReference type="SMART" id="SM00595">
    <property type="entry name" value="MADF"/>
    <property type="match status" value="1"/>
</dbReference>
<dbReference type="AlphaFoldDB" id="A0A6A5H7S3"/>
<sequence>MNKKEYNIWDDHSYEKASKLKIEHIAKGKGYEDYEGEYENMDNGRNVKSSKLNIQNIRKGNGCEGYEDDYEILDDESNVKSSRFNIQYIRKRKALSEIRETNSEIHESCETGDVKRQKKSGRKLKQKVNDKYTEYKYEDVVFFIEKVEQHTVLWDSSRTNSCRKETQRKLFDEIEAACGKFMPRGKNVHGGTAQKLWDDLRKDYVDNKKKVQKAKSGAGVCDLDDFIFEKNLKFLDLALEKRSVKNAYVFGDEEDVIIESDDEDVRCVDDNEMVETPKRKLNFSEKPTPKRRRETQYDLLMKKLEKSDEAIVKALEDVREGNGCDSERICKTFQKHVENWPEVDRYLAESSVLQHIKNLKLSGPEALPSNYIHQPHQQQRMRPQMQMQEQNNFRHQLQVQHHNYFPNTSLDQASSSNPQNYNCHQHYDPFGDDIFDMNFR</sequence>
<evidence type="ECO:0000313" key="2">
    <source>
        <dbReference type="EMBL" id="KAF1763237.1"/>
    </source>
</evidence>
<gene>
    <name evidence="2" type="ORF">GCK72_011503</name>
</gene>
<dbReference type="RefSeq" id="XP_053588077.1">
    <property type="nucleotide sequence ID" value="XM_053728500.1"/>
</dbReference>
<dbReference type="KEGG" id="crq:GCK72_011503"/>
<dbReference type="EMBL" id="WUAV01000003">
    <property type="protein sequence ID" value="KAF1763237.1"/>
    <property type="molecule type" value="Genomic_DNA"/>
</dbReference>
<comment type="caution">
    <text evidence="2">The sequence shown here is derived from an EMBL/GenBank/DDBJ whole genome shotgun (WGS) entry which is preliminary data.</text>
</comment>
<reference evidence="2 3" key="1">
    <citation type="submission" date="2019-12" db="EMBL/GenBank/DDBJ databases">
        <title>Chromosome-level assembly of the Caenorhabditis remanei genome.</title>
        <authorList>
            <person name="Teterina A.A."/>
            <person name="Willis J.H."/>
            <person name="Phillips P.C."/>
        </authorList>
    </citation>
    <scope>NUCLEOTIDE SEQUENCE [LARGE SCALE GENOMIC DNA]</scope>
    <source>
        <strain evidence="2 3">PX506</strain>
        <tissue evidence="2">Whole organism</tissue>
    </source>
</reference>
<evidence type="ECO:0000259" key="1">
    <source>
        <dbReference type="PROSITE" id="PS51029"/>
    </source>
</evidence>
<dbReference type="PROSITE" id="PS51029">
    <property type="entry name" value="MADF"/>
    <property type="match status" value="1"/>
</dbReference>
<name>A0A6A5H7S3_CAERE</name>